<dbReference type="RefSeq" id="WP_058636586.1">
    <property type="nucleotide sequence ID" value="NZ_LDPZ01000066.1"/>
</dbReference>
<dbReference type="PATRIC" id="fig|401562.3.peg.4592"/>
<proteinExistence type="predicted"/>
<dbReference type="PANTHER" id="PTHR46401:SF2">
    <property type="entry name" value="GLYCOSYLTRANSFERASE WBBK-RELATED"/>
    <property type="match status" value="1"/>
</dbReference>
<dbReference type="OrthoDB" id="9793726at2"/>
<dbReference type="CDD" id="cd03818">
    <property type="entry name" value="GT4_ExpC-like"/>
    <property type="match status" value="1"/>
</dbReference>
<dbReference type="Gene3D" id="3.40.50.2000">
    <property type="entry name" value="Glycogen Phosphorylase B"/>
    <property type="match status" value="2"/>
</dbReference>
<protein>
    <submittedName>
        <fullName evidence="4">Glycosyl transferase family 1</fullName>
    </submittedName>
</protein>
<reference evidence="4 5" key="1">
    <citation type="journal article" date="2016" name="Front. Microbiol.">
        <title>Genomic Resource of Rice Seed Associated Bacteria.</title>
        <authorList>
            <person name="Midha S."/>
            <person name="Bansal K."/>
            <person name="Sharma S."/>
            <person name="Kumar N."/>
            <person name="Patil P.P."/>
            <person name="Chaudhry V."/>
            <person name="Patil P.B."/>
        </authorList>
    </citation>
    <scope>NUCLEOTIDE SEQUENCE [LARGE SCALE GENOMIC DNA]</scope>
    <source>
        <strain evidence="4 5">NS226</strain>
    </source>
</reference>
<dbReference type="AlphaFoldDB" id="A0A175R2K2"/>
<evidence type="ECO:0000256" key="1">
    <source>
        <dbReference type="ARBA" id="ARBA00022679"/>
    </source>
</evidence>
<comment type="caution">
    <text evidence="4">The sequence shown here is derived from an EMBL/GenBank/DDBJ whole genome shotgun (WGS) entry which is preliminary data.</text>
</comment>
<dbReference type="STRING" id="401562.NS365_08350"/>
<keyword evidence="1 4" id="KW-0808">Transferase</keyword>
<name>A0A175R2K2_9HYPH</name>
<evidence type="ECO:0000259" key="2">
    <source>
        <dbReference type="Pfam" id="PF00534"/>
    </source>
</evidence>
<dbReference type="Proteomes" id="UP000078272">
    <property type="component" value="Unassembled WGS sequence"/>
</dbReference>
<dbReference type="EMBL" id="LDPZ01000066">
    <property type="protein sequence ID" value="KTQ85143.1"/>
    <property type="molecule type" value="Genomic_DNA"/>
</dbReference>
<dbReference type="InterPro" id="IPR001296">
    <property type="entry name" value="Glyco_trans_1"/>
</dbReference>
<feature type="domain" description="Glycosyl transferase family 4" evidence="3">
    <location>
        <begin position="28"/>
        <end position="193"/>
    </location>
</feature>
<sequence length="405" mass="45924">MPRHRTFLFIHQNFPGQFLHLCRHLAQDNRVIFLSLKTPNRLSGVEVEAYALHREPDPRIHPYLSGSERGVLYGQAVARKLIQLRRQGIKPDLIVGHTGWGETLFVKDVFPDVPLLSYFEFFYSADGADVGFDPEFPSDPEVRFRLRIRNQAILSCLEATDRGLSPTLWQHSRLPEAYRPKVAVIHDGVDSDAVRPDREARLELPDGTVLDRSKAVVTYVARNLEPYRGFHVFMRAVASILESHPTAHIVIVGGDEVSYGQRLPNGESFRERALREVSPDLSRVHFTGKLPYSLYLRLLQVSSAHVYLTYPFVLSWSMLEAMSAGCLLIASRTSPVEEVVQDGENGLLVDFFDPAGIAERVTEALREPVRFEALRAAARRTVEERYDLKRVCLPAQLKLVRDMIG</sequence>
<organism evidence="4 5">
    <name type="scientific">Aureimonas ureilytica</name>
    <dbReference type="NCBI Taxonomy" id="401562"/>
    <lineage>
        <taxon>Bacteria</taxon>
        <taxon>Pseudomonadati</taxon>
        <taxon>Pseudomonadota</taxon>
        <taxon>Alphaproteobacteria</taxon>
        <taxon>Hyphomicrobiales</taxon>
        <taxon>Aurantimonadaceae</taxon>
        <taxon>Aureimonas</taxon>
    </lineage>
</organism>
<dbReference type="InterPro" id="IPR022623">
    <property type="entry name" value="Glyco_trans_4"/>
</dbReference>
<feature type="domain" description="Glycosyl transferase family 1" evidence="2">
    <location>
        <begin position="211"/>
        <end position="379"/>
    </location>
</feature>
<evidence type="ECO:0000259" key="3">
    <source>
        <dbReference type="Pfam" id="PF12000"/>
    </source>
</evidence>
<evidence type="ECO:0000313" key="4">
    <source>
        <dbReference type="EMBL" id="KTQ85143.1"/>
    </source>
</evidence>
<dbReference type="GO" id="GO:0016757">
    <property type="term" value="F:glycosyltransferase activity"/>
    <property type="evidence" value="ECO:0007669"/>
    <property type="project" value="InterPro"/>
</dbReference>
<accession>A0A175R2K2</accession>
<dbReference type="Pfam" id="PF12000">
    <property type="entry name" value="Glyco_trans_4_3"/>
    <property type="match status" value="1"/>
</dbReference>
<dbReference type="SUPFAM" id="SSF53756">
    <property type="entry name" value="UDP-Glycosyltransferase/glycogen phosphorylase"/>
    <property type="match status" value="1"/>
</dbReference>
<dbReference type="PANTHER" id="PTHR46401">
    <property type="entry name" value="GLYCOSYLTRANSFERASE WBBK-RELATED"/>
    <property type="match status" value="1"/>
</dbReference>
<dbReference type="Pfam" id="PF00534">
    <property type="entry name" value="Glycos_transf_1"/>
    <property type="match status" value="1"/>
</dbReference>
<gene>
    <name evidence="4" type="ORF">NS226_20790</name>
</gene>
<dbReference type="GO" id="GO:0009103">
    <property type="term" value="P:lipopolysaccharide biosynthetic process"/>
    <property type="evidence" value="ECO:0007669"/>
    <property type="project" value="TreeGrafter"/>
</dbReference>
<evidence type="ECO:0000313" key="5">
    <source>
        <dbReference type="Proteomes" id="UP000078272"/>
    </source>
</evidence>